<organism evidence="5 6">
    <name type="scientific">Madurella fahalii</name>
    <dbReference type="NCBI Taxonomy" id="1157608"/>
    <lineage>
        <taxon>Eukaryota</taxon>
        <taxon>Fungi</taxon>
        <taxon>Dikarya</taxon>
        <taxon>Ascomycota</taxon>
        <taxon>Pezizomycotina</taxon>
        <taxon>Sordariomycetes</taxon>
        <taxon>Sordariomycetidae</taxon>
        <taxon>Sordariales</taxon>
        <taxon>Sordariales incertae sedis</taxon>
        <taxon>Madurella</taxon>
    </lineage>
</organism>
<feature type="compositionally biased region" description="Polar residues" evidence="1">
    <location>
        <begin position="451"/>
        <end position="468"/>
    </location>
</feature>
<dbReference type="GeneID" id="98170975"/>
<feature type="domain" description="Clr5" evidence="2">
    <location>
        <begin position="1"/>
        <end position="53"/>
    </location>
</feature>
<dbReference type="Pfam" id="PF14420">
    <property type="entry name" value="Clr5"/>
    <property type="match status" value="1"/>
</dbReference>
<dbReference type="InterPro" id="IPR056669">
    <property type="entry name" value="DUF7767"/>
</dbReference>
<dbReference type="PANTHER" id="PTHR38788:SF5">
    <property type="entry name" value="CLR5 DOMAIN-CONTAINING PROTEIN"/>
    <property type="match status" value="1"/>
</dbReference>
<feature type="compositionally biased region" description="Basic and acidic residues" evidence="1">
    <location>
        <begin position="431"/>
        <end position="446"/>
    </location>
</feature>
<dbReference type="RefSeq" id="XP_070911753.1">
    <property type="nucleotide sequence ID" value="XM_071055652.1"/>
</dbReference>
<name>A0ABQ0FXG1_9PEZI</name>
<evidence type="ECO:0000259" key="4">
    <source>
        <dbReference type="Pfam" id="PF24962"/>
    </source>
</evidence>
<feature type="compositionally biased region" description="Pro residues" evidence="1">
    <location>
        <begin position="231"/>
        <end position="240"/>
    </location>
</feature>
<evidence type="ECO:0000259" key="2">
    <source>
        <dbReference type="Pfam" id="PF14420"/>
    </source>
</evidence>
<gene>
    <name evidence="5" type="ORF">MFIFM68171_00230</name>
</gene>
<sequence length="684" mass="76981">MVYNWDPHREVCYRLYVEEKRSLDEIVEYMREHYDFTPSRRSFQGTFSRWGFPNRLNPAYKNERLVARVRELWEQNLNQKEMLRILVDEEGFQIGERELARIRSKNGWLLRSSAGYGEPVASAAARRRRDVKSAVGDEDGEGEDDGSHNVEDENDDDEEEEGEDEEGNSTLQGHGADGLSPADAPVHNETYDAFRQAHREERKRRLAAENYEKWAAKKRRRHTKPYAGLPADPPGVPPRFPSETTLSEAKEILQLDVAAYKTVRDKFHAICLSAGVVKKTIAGPEKWEALKDQLVRESMHLRSVMWDPIDMDKKKLAIEIIACDVTKRIRTVNNSLSIAEAKSILGLNPEEGREVRASLYNILAEEKFTAKLEEGLDYFEALKQRWIAGSELLSNIANSEHTDPDYHRKMKAINMICRDATRRYRDDVFRLGKRPWDPKPVQEKQPKSKTKTTGQAHRQSSTSTNTVATQSTPGTTPGQTPARASVQTPEEAPSQMPVQSAPPRRRGRPPGSKNKNKPLPHTESRLLPAAEVEPQVDQALMDAQLGANMLLASETQNPFMDEQYVQGYTAAQQAQAYHQAASSAIAVFFRLRPESAAMFPGIPQQWICPLSSRSIAEIRTAAVQKTPGAVCLGIEGIIKDGKGGELPLPVSDEVELDTYLQHVQGHGAPTFNIHIVPGGPRQWE</sequence>
<dbReference type="EMBL" id="BAAFSV010000001">
    <property type="protein sequence ID" value="GAB1310020.1"/>
    <property type="molecule type" value="Genomic_DNA"/>
</dbReference>
<dbReference type="Pfam" id="PF24962">
    <property type="entry name" value="DUF7767"/>
    <property type="match status" value="1"/>
</dbReference>
<feature type="region of interest" description="Disordered" evidence="1">
    <location>
        <begin position="217"/>
        <end position="243"/>
    </location>
</feature>
<reference evidence="5 6" key="1">
    <citation type="submission" date="2024-09" db="EMBL/GenBank/DDBJ databases">
        <title>Itraconazole resistance in Madurella fahalii resulting from another homologue of gene encoding cytochrome P450 14-alpha sterol demethylase (CYP51).</title>
        <authorList>
            <person name="Yoshioka I."/>
            <person name="Fahal A.H."/>
            <person name="Kaneko S."/>
            <person name="Yaguchi T."/>
        </authorList>
    </citation>
    <scope>NUCLEOTIDE SEQUENCE [LARGE SCALE GENOMIC DNA]</scope>
    <source>
        <strain evidence="5 6">IFM 68171</strain>
    </source>
</reference>
<feature type="compositionally biased region" description="Basic residues" evidence="1">
    <location>
        <begin position="503"/>
        <end position="518"/>
    </location>
</feature>
<evidence type="ECO:0000313" key="5">
    <source>
        <dbReference type="EMBL" id="GAB1310020.1"/>
    </source>
</evidence>
<comment type="caution">
    <text evidence="5">The sequence shown here is derived from an EMBL/GenBank/DDBJ whole genome shotgun (WGS) entry which is preliminary data.</text>
</comment>
<proteinExistence type="predicted"/>
<accession>A0ABQ0FXG1</accession>
<evidence type="ECO:0000256" key="1">
    <source>
        <dbReference type="SAM" id="MobiDB-lite"/>
    </source>
</evidence>
<evidence type="ECO:0000259" key="3">
    <source>
        <dbReference type="Pfam" id="PF24465"/>
    </source>
</evidence>
<feature type="domain" description="Tri-helical" evidence="3">
    <location>
        <begin position="249"/>
        <end position="331"/>
    </location>
</feature>
<dbReference type="Proteomes" id="UP001628179">
    <property type="component" value="Unassembled WGS sequence"/>
</dbReference>
<feature type="domain" description="DUF7767" evidence="4">
    <location>
        <begin position="582"/>
        <end position="677"/>
    </location>
</feature>
<feature type="region of interest" description="Disordered" evidence="1">
    <location>
        <begin position="431"/>
        <end position="528"/>
    </location>
</feature>
<dbReference type="InterPro" id="IPR025676">
    <property type="entry name" value="Clr5_dom"/>
</dbReference>
<feature type="domain" description="Tri-helical" evidence="3">
    <location>
        <begin position="341"/>
        <end position="427"/>
    </location>
</feature>
<dbReference type="Pfam" id="PF24465">
    <property type="entry name" value="Tri-helical"/>
    <property type="match status" value="2"/>
</dbReference>
<feature type="compositionally biased region" description="Acidic residues" evidence="1">
    <location>
        <begin position="152"/>
        <end position="167"/>
    </location>
</feature>
<dbReference type="PANTHER" id="PTHR38788">
    <property type="entry name" value="CLR5 DOMAIN-CONTAINING PROTEIN"/>
    <property type="match status" value="1"/>
</dbReference>
<evidence type="ECO:0000313" key="6">
    <source>
        <dbReference type="Proteomes" id="UP001628179"/>
    </source>
</evidence>
<keyword evidence="6" id="KW-1185">Reference proteome</keyword>
<feature type="region of interest" description="Disordered" evidence="1">
    <location>
        <begin position="119"/>
        <end position="186"/>
    </location>
</feature>
<protein>
    <submittedName>
        <fullName evidence="5">Clr5 domain-containing protein</fullName>
    </submittedName>
</protein>
<dbReference type="InterPro" id="IPR057940">
    <property type="entry name" value="Tri-helical_dom"/>
</dbReference>
<feature type="compositionally biased region" description="Low complexity" evidence="1">
    <location>
        <begin position="469"/>
        <end position="481"/>
    </location>
</feature>